<evidence type="ECO:0000256" key="2">
    <source>
        <dbReference type="ARBA" id="ARBA00022448"/>
    </source>
</evidence>
<keyword evidence="3" id="KW-0547">Nucleotide-binding</keyword>
<evidence type="ECO:0000313" key="6">
    <source>
        <dbReference type="EMBL" id="MFB9949566.1"/>
    </source>
</evidence>
<dbReference type="Gene3D" id="3.40.50.300">
    <property type="entry name" value="P-loop containing nucleotide triphosphate hydrolases"/>
    <property type="match status" value="1"/>
</dbReference>
<keyword evidence="7" id="KW-1185">Reference proteome</keyword>
<evidence type="ECO:0000259" key="5">
    <source>
        <dbReference type="PROSITE" id="PS50893"/>
    </source>
</evidence>
<reference evidence="6 7" key="1">
    <citation type="submission" date="2024-09" db="EMBL/GenBank/DDBJ databases">
        <authorList>
            <person name="Sun Q."/>
            <person name="Mori K."/>
        </authorList>
    </citation>
    <scope>NUCLEOTIDE SEQUENCE [LARGE SCALE GENOMIC DNA]</scope>
    <source>
        <strain evidence="6 7">TBRC 4938</strain>
    </source>
</reference>
<sequence>MMEDIHIQARNLYKTYYPALSFGQTFKSWFAYSSTPAGQNALSDISLEIPRGAAVGLIGPNGAGKSTLIKIIVGVLRPTSGQIIVANRVPYKDRMRHVADLGVVFGQRTQLWWDLPVIDSFRLLKDIYDLSNNAYVDSLDELVALLKLEPILKKPVRQLSLGQRMRAEFAAALIHRPSLLILDEPTIGLDALAKQAIRGFIKHNLRNRGTTLLLTTHDMQDVEEMTDSLYLIGKGRILSKGTLADLRARFFPDRILDVEFNELPDLNTLPKGLRIDNISGNNVSFSLSKSAVSSKSIIPSLYAQYDIISLRFGYQSAEEVVRTFYEEHEA</sequence>
<dbReference type="PANTHER" id="PTHR42711:SF1">
    <property type="entry name" value="ABC-TRANSPORT PROTEIN, ATP-BINDING COMPONENT"/>
    <property type="match status" value="1"/>
</dbReference>
<dbReference type="PROSITE" id="PS00211">
    <property type="entry name" value="ABC_TRANSPORTER_1"/>
    <property type="match status" value="1"/>
</dbReference>
<accession>A0ABV6AG38</accession>
<dbReference type="GO" id="GO:0005524">
    <property type="term" value="F:ATP binding"/>
    <property type="evidence" value="ECO:0007669"/>
    <property type="project" value="UniProtKB-KW"/>
</dbReference>
<dbReference type="InterPro" id="IPR017871">
    <property type="entry name" value="ABC_transporter-like_CS"/>
</dbReference>
<dbReference type="Pfam" id="PF00005">
    <property type="entry name" value="ABC_tran"/>
    <property type="match status" value="1"/>
</dbReference>
<feature type="domain" description="ABC transporter" evidence="5">
    <location>
        <begin position="7"/>
        <end position="259"/>
    </location>
</feature>
<dbReference type="EMBL" id="JBHMAA010000014">
    <property type="protein sequence ID" value="MFB9949566.1"/>
    <property type="molecule type" value="Genomic_DNA"/>
</dbReference>
<evidence type="ECO:0000256" key="4">
    <source>
        <dbReference type="ARBA" id="ARBA00022840"/>
    </source>
</evidence>
<comment type="similarity">
    <text evidence="1">Belongs to the ABC transporter superfamily.</text>
</comment>
<evidence type="ECO:0000313" key="7">
    <source>
        <dbReference type="Proteomes" id="UP001589692"/>
    </source>
</evidence>
<comment type="caution">
    <text evidence="6">The sequence shown here is derived from an EMBL/GenBank/DDBJ whole genome shotgun (WGS) entry which is preliminary data.</text>
</comment>
<dbReference type="RefSeq" id="WP_377260729.1">
    <property type="nucleotide sequence ID" value="NZ_JBHMAA010000014.1"/>
</dbReference>
<name>A0ABV6AG38_9HYPH</name>
<dbReference type="PROSITE" id="PS50893">
    <property type="entry name" value="ABC_TRANSPORTER_2"/>
    <property type="match status" value="1"/>
</dbReference>
<keyword evidence="4 6" id="KW-0067">ATP-binding</keyword>
<protein>
    <submittedName>
        <fullName evidence="6">ATP-binding cassette domain-containing protein</fullName>
    </submittedName>
</protein>
<keyword evidence="2" id="KW-0813">Transport</keyword>
<dbReference type="InterPro" id="IPR050763">
    <property type="entry name" value="ABC_transporter_ATP-binding"/>
</dbReference>
<gene>
    <name evidence="6" type="ORF">ACFFP0_11945</name>
</gene>
<dbReference type="Proteomes" id="UP001589692">
    <property type="component" value="Unassembled WGS sequence"/>
</dbReference>
<evidence type="ECO:0000256" key="1">
    <source>
        <dbReference type="ARBA" id="ARBA00005417"/>
    </source>
</evidence>
<organism evidence="6 7">
    <name type="scientific">Rhizobium puerariae</name>
    <dbReference type="NCBI Taxonomy" id="1585791"/>
    <lineage>
        <taxon>Bacteria</taxon>
        <taxon>Pseudomonadati</taxon>
        <taxon>Pseudomonadota</taxon>
        <taxon>Alphaproteobacteria</taxon>
        <taxon>Hyphomicrobiales</taxon>
        <taxon>Rhizobiaceae</taxon>
        <taxon>Rhizobium/Agrobacterium group</taxon>
        <taxon>Rhizobium</taxon>
    </lineage>
</organism>
<dbReference type="PANTHER" id="PTHR42711">
    <property type="entry name" value="ABC TRANSPORTER ATP-BINDING PROTEIN"/>
    <property type="match status" value="1"/>
</dbReference>
<dbReference type="SMART" id="SM00382">
    <property type="entry name" value="AAA"/>
    <property type="match status" value="1"/>
</dbReference>
<dbReference type="SUPFAM" id="SSF52540">
    <property type="entry name" value="P-loop containing nucleoside triphosphate hydrolases"/>
    <property type="match status" value="1"/>
</dbReference>
<dbReference type="InterPro" id="IPR027417">
    <property type="entry name" value="P-loop_NTPase"/>
</dbReference>
<proteinExistence type="inferred from homology"/>
<dbReference type="InterPro" id="IPR003593">
    <property type="entry name" value="AAA+_ATPase"/>
</dbReference>
<dbReference type="InterPro" id="IPR003439">
    <property type="entry name" value="ABC_transporter-like_ATP-bd"/>
</dbReference>
<evidence type="ECO:0000256" key="3">
    <source>
        <dbReference type="ARBA" id="ARBA00022741"/>
    </source>
</evidence>